<dbReference type="PANTHER" id="PTHR30353">
    <property type="entry name" value="INNER MEMBRANE PROTEIN DEDA-RELATED"/>
    <property type="match status" value="1"/>
</dbReference>
<keyword evidence="4 7" id="KW-0812">Transmembrane</keyword>
<feature type="transmembrane region" description="Helical" evidence="7">
    <location>
        <begin position="177"/>
        <end position="199"/>
    </location>
</feature>
<dbReference type="InterPro" id="IPR032816">
    <property type="entry name" value="VTT_dom"/>
</dbReference>
<feature type="transmembrane region" description="Helical" evidence="7">
    <location>
        <begin position="30"/>
        <end position="49"/>
    </location>
</feature>
<evidence type="ECO:0000313" key="10">
    <source>
        <dbReference type="Proteomes" id="UP001501821"/>
    </source>
</evidence>
<dbReference type="Proteomes" id="UP001501821">
    <property type="component" value="Unassembled WGS sequence"/>
</dbReference>
<evidence type="ECO:0000313" key="9">
    <source>
        <dbReference type="EMBL" id="GAA3827239.1"/>
    </source>
</evidence>
<keyword evidence="3 7" id="KW-1003">Cell membrane</keyword>
<dbReference type="Pfam" id="PF09335">
    <property type="entry name" value="VTT_dom"/>
    <property type="match status" value="1"/>
</dbReference>
<dbReference type="PANTHER" id="PTHR30353:SF0">
    <property type="entry name" value="TRANSMEMBRANE PROTEIN"/>
    <property type="match status" value="1"/>
</dbReference>
<keyword evidence="5 7" id="KW-1133">Transmembrane helix</keyword>
<comment type="similarity">
    <text evidence="2 7">Belongs to the DedA family.</text>
</comment>
<evidence type="ECO:0000256" key="5">
    <source>
        <dbReference type="ARBA" id="ARBA00022989"/>
    </source>
</evidence>
<evidence type="ECO:0000256" key="2">
    <source>
        <dbReference type="ARBA" id="ARBA00010792"/>
    </source>
</evidence>
<dbReference type="InterPro" id="IPR032818">
    <property type="entry name" value="DedA-like"/>
</dbReference>
<feature type="transmembrane region" description="Helical" evidence="7">
    <location>
        <begin position="93"/>
        <end position="115"/>
    </location>
</feature>
<proteinExistence type="inferred from homology"/>
<feature type="domain" description="VTT" evidence="8">
    <location>
        <begin position="58"/>
        <end position="197"/>
    </location>
</feature>
<accession>A0ABP7IUF5</accession>
<keyword evidence="10" id="KW-1185">Reference proteome</keyword>
<name>A0ABP7IUF5_9ACTN</name>
<comment type="subcellular location">
    <subcellularLocation>
        <location evidence="1 7">Cell membrane</location>
        <topology evidence="1 7">Multi-pass membrane protein</topology>
    </subcellularLocation>
</comment>
<sequence length="248" mass="27619">MAGSVYDVSVLAPLVAEPMLLGMKWMEPDWLLQTFGSALFWLSLLIVFIECGLFFPFLPGDTLLFAMGLFIGTVNKHGEPRVDIVPGPHQVDLTVAILLFGLAAFAGNVAGYEIGRRIGPRIYQRDGRIIKREYLDRTSTFFEKHGPKALVIGRFVPFVRTYITLVAGVTRMDRSRFLVWSGVGAALWVVTITLAGDLLGRSFPWLGNNIDFVTIGLLLLTVIPIFIEVRRKARHEDAAPEDEKQLAD</sequence>
<reference evidence="10" key="1">
    <citation type="journal article" date="2019" name="Int. J. Syst. Evol. Microbiol.">
        <title>The Global Catalogue of Microorganisms (GCM) 10K type strain sequencing project: providing services to taxonomists for standard genome sequencing and annotation.</title>
        <authorList>
            <consortium name="The Broad Institute Genomics Platform"/>
            <consortium name="The Broad Institute Genome Sequencing Center for Infectious Disease"/>
            <person name="Wu L."/>
            <person name="Ma J."/>
        </authorList>
    </citation>
    <scope>NUCLEOTIDE SEQUENCE [LARGE SCALE GENOMIC DNA]</scope>
    <source>
        <strain evidence="10">JCM 16953</strain>
    </source>
</reference>
<feature type="transmembrane region" description="Helical" evidence="7">
    <location>
        <begin position="54"/>
        <end position="73"/>
    </location>
</feature>
<organism evidence="9 10">
    <name type="scientific">Nocardioides panacisoli</name>
    <dbReference type="NCBI Taxonomy" id="627624"/>
    <lineage>
        <taxon>Bacteria</taxon>
        <taxon>Bacillati</taxon>
        <taxon>Actinomycetota</taxon>
        <taxon>Actinomycetes</taxon>
        <taxon>Propionibacteriales</taxon>
        <taxon>Nocardioidaceae</taxon>
        <taxon>Nocardioides</taxon>
    </lineage>
</organism>
<keyword evidence="6 7" id="KW-0472">Membrane</keyword>
<feature type="transmembrane region" description="Helical" evidence="7">
    <location>
        <begin position="205"/>
        <end position="227"/>
    </location>
</feature>
<protein>
    <submittedName>
        <fullName evidence="9">VTT domain-containing protein</fullName>
    </submittedName>
</protein>
<dbReference type="EMBL" id="BAABAH010000012">
    <property type="protein sequence ID" value="GAA3827239.1"/>
    <property type="molecule type" value="Genomic_DNA"/>
</dbReference>
<evidence type="ECO:0000256" key="6">
    <source>
        <dbReference type="ARBA" id="ARBA00023136"/>
    </source>
</evidence>
<evidence type="ECO:0000256" key="1">
    <source>
        <dbReference type="ARBA" id="ARBA00004651"/>
    </source>
</evidence>
<evidence type="ECO:0000256" key="3">
    <source>
        <dbReference type="ARBA" id="ARBA00022475"/>
    </source>
</evidence>
<gene>
    <name evidence="9" type="ORF">GCM10022242_30610</name>
</gene>
<evidence type="ECO:0000256" key="7">
    <source>
        <dbReference type="RuleBase" id="RU367016"/>
    </source>
</evidence>
<evidence type="ECO:0000259" key="8">
    <source>
        <dbReference type="Pfam" id="PF09335"/>
    </source>
</evidence>
<evidence type="ECO:0000256" key="4">
    <source>
        <dbReference type="ARBA" id="ARBA00022692"/>
    </source>
</evidence>
<comment type="caution">
    <text evidence="9">The sequence shown here is derived from an EMBL/GenBank/DDBJ whole genome shotgun (WGS) entry which is preliminary data.</text>
</comment>